<reference evidence="2 3" key="1">
    <citation type="journal article" date="2020" name="Nature">
        <title>Six reference-quality genomes reveal evolution of bat adaptations.</title>
        <authorList>
            <person name="Jebb D."/>
            <person name="Huang Z."/>
            <person name="Pippel M."/>
            <person name="Hughes G.M."/>
            <person name="Lavrichenko K."/>
            <person name="Devanna P."/>
            <person name="Winkler S."/>
            <person name="Jermiin L.S."/>
            <person name="Skirmuntt E.C."/>
            <person name="Katzourakis A."/>
            <person name="Burkitt-Gray L."/>
            <person name="Ray D.A."/>
            <person name="Sullivan K.A.M."/>
            <person name="Roscito J.G."/>
            <person name="Kirilenko B.M."/>
            <person name="Davalos L.M."/>
            <person name="Corthals A.P."/>
            <person name="Power M.L."/>
            <person name="Jones G."/>
            <person name="Ransome R.D."/>
            <person name="Dechmann D.K.N."/>
            <person name="Locatelli A.G."/>
            <person name="Puechmaille S.J."/>
            <person name="Fedrigo O."/>
            <person name="Jarvis E.D."/>
            <person name="Hiller M."/>
            <person name="Vernes S.C."/>
            <person name="Myers E.W."/>
            <person name="Teeling E.C."/>
        </authorList>
    </citation>
    <scope>NUCLEOTIDE SEQUENCE [LARGE SCALE GENOMIC DNA]</scope>
    <source>
        <strain evidence="2">MRouAeg1</strain>
        <tissue evidence="2">Muscle</tissue>
    </source>
</reference>
<gene>
    <name evidence="2" type="ORF">HJG63_009698</name>
</gene>
<accession>A0A7J8BF05</accession>
<keyword evidence="3" id="KW-1185">Reference proteome</keyword>
<name>A0A7J8BF05_ROUAE</name>
<evidence type="ECO:0000313" key="2">
    <source>
        <dbReference type="EMBL" id="KAF6397026.1"/>
    </source>
</evidence>
<dbReference type="EMBL" id="JACASE010000017">
    <property type="protein sequence ID" value="KAF6397026.1"/>
    <property type="molecule type" value="Genomic_DNA"/>
</dbReference>
<organism evidence="2 3">
    <name type="scientific">Rousettus aegyptiacus</name>
    <name type="common">Egyptian fruit bat</name>
    <name type="synonym">Pteropus aegyptiacus</name>
    <dbReference type="NCBI Taxonomy" id="9407"/>
    <lineage>
        <taxon>Eukaryota</taxon>
        <taxon>Metazoa</taxon>
        <taxon>Chordata</taxon>
        <taxon>Craniata</taxon>
        <taxon>Vertebrata</taxon>
        <taxon>Euteleostomi</taxon>
        <taxon>Mammalia</taxon>
        <taxon>Eutheria</taxon>
        <taxon>Laurasiatheria</taxon>
        <taxon>Chiroptera</taxon>
        <taxon>Yinpterochiroptera</taxon>
        <taxon>Pteropodoidea</taxon>
        <taxon>Pteropodidae</taxon>
        <taxon>Rousettinae</taxon>
        <taxon>Rousettus</taxon>
    </lineage>
</organism>
<feature type="region of interest" description="Disordered" evidence="1">
    <location>
        <begin position="1"/>
        <end position="20"/>
    </location>
</feature>
<protein>
    <submittedName>
        <fullName evidence="2">Uncharacterized protein</fullName>
    </submittedName>
</protein>
<comment type="caution">
    <text evidence="2">The sequence shown here is derived from an EMBL/GenBank/DDBJ whole genome shotgun (WGS) entry which is preliminary data.</text>
</comment>
<sequence>MQGEESPPALPTPGLQTSASRTIAGRAPAKLERVQEKFLSFFSHWGARGSHPCRETSPISKSSWKGDTTASLGIRFYFSDSPQNQERLFHQPGSIGHGHCGFVTSGQASLVFHCFSLYCTLQILRFPQIEGLRQSCVEQVYRCHFSNRLR</sequence>
<proteinExistence type="predicted"/>
<evidence type="ECO:0000256" key="1">
    <source>
        <dbReference type="SAM" id="MobiDB-lite"/>
    </source>
</evidence>
<evidence type="ECO:0000313" key="3">
    <source>
        <dbReference type="Proteomes" id="UP000593571"/>
    </source>
</evidence>
<dbReference type="AlphaFoldDB" id="A0A7J8BF05"/>
<dbReference type="Proteomes" id="UP000593571">
    <property type="component" value="Unassembled WGS sequence"/>
</dbReference>